<dbReference type="Pfam" id="PF16110">
    <property type="entry name" value="DUF4828"/>
    <property type="match status" value="1"/>
</dbReference>
<proteinExistence type="predicted"/>
<evidence type="ECO:0000313" key="1">
    <source>
        <dbReference type="EMBL" id="MFD1440406.1"/>
    </source>
</evidence>
<reference evidence="2" key="1">
    <citation type="journal article" date="2019" name="Int. J. Syst. Evol. Microbiol.">
        <title>The Global Catalogue of Microorganisms (GCM) 10K type strain sequencing project: providing services to taxonomists for standard genome sequencing and annotation.</title>
        <authorList>
            <consortium name="The Broad Institute Genomics Platform"/>
            <consortium name="The Broad Institute Genome Sequencing Center for Infectious Disease"/>
            <person name="Wu L."/>
            <person name="Ma J."/>
        </authorList>
    </citation>
    <scope>NUCLEOTIDE SEQUENCE [LARGE SCALE GENOMIC DNA]</scope>
    <source>
        <strain evidence="2">CCM 8912</strain>
    </source>
</reference>
<organism evidence="1 2">
    <name type="scientific">Lacticaseibacillus hegangensis</name>
    <dbReference type="NCBI Taxonomy" id="2486010"/>
    <lineage>
        <taxon>Bacteria</taxon>
        <taxon>Bacillati</taxon>
        <taxon>Bacillota</taxon>
        <taxon>Bacilli</taxon>
        <taxon>Lactobacillales</taxon>
        <taxon>Lactobacillaceae</taxon>
        <taxon>Lacticaseibacillus</taxon>
    </lineage>
</organism>
<sequence>MPSFVHNLISGLKNSVPHRHHHRGQTAPTPMETLAQQYTGRYAFLDELTNKTHQIVVSKDLAIKIDGRVLPGTVTGISTDRLTFLDHYGYQLIITSGPTGPTKVYDEAEDTTYNIITPAAPTDSE</sequence>
<dbReference type="RefSeq" id="WP_225419396.1">
    <property type="nucleotide sequence ID" value="NZ_JBHTOK010000014.1"/>
</dbReference>
<comment type="caution">
    <text evidence="1">The sequence shown here is derived from an EMBL/GenBank/DDBJ whole genome shotgun (WGS) entry which is preliminary data.</text>
</comment>
<dbReference type="Proteomes" id="UP001597212">
    <property type="component" value="Unassembled WGS sequence"/>
</dbReference>
<gene>
    <name evidence="1" type="ORF">ACFQ5K_03250</name>
</gene>
<evidence type="ECO:0000313" key="2">
    <source>
        <dbReference type="Proteomes" id="UP001597212"/>
    </source>
</evidence>
<accession>A0ABW4CV24</accession>
<name>A0ABW4CV24_9LACO</name>
<keyword evidence="2" id="KW-1185">Reference proteome</keyword>
<dbReference type="EMBL" id="JBHTOK010000014">
    <property type="protein sequence ID" value="MFD1440406.1"/>
    <property type="molecule type" value="Genomic_DNA"/>
</dbReference>
<dbReference type="InterPro" id="IPR032254">
    <property type="entry name" value="DUF4828"/>
</dbReference>
<protein>
    <submittedName>
        <fullName evidence="1">DUF4828 domain-containing protein</fullName>
    </submittedName>
</protein>